<organism evidence="1 2">
    <name type="scientific">Haemaphysalis longicornis</name>
    <name type="common">Bush tick</name>
    <dbReference type="NCBI Taxonomy" id="44386"/>
    <lineage>
        <taxon>Eukaryota</taxon>
        <taxon>Metazoa</taxon>
        <taxon>Ecdysozoa</taxon>
        <taxon>Arthropoda</taxon>
        <taxon>Chelicerata</taxon>
        <taxon>Arachnida</taxon>
        <taxon>Acari</taxon>
        <taxon>Parasitiformes</taxon>
        <taxon>Ixodida</taxon>
        <taxon>Ixodoidea</taxon>
        <taxon>Ixodidae</taxon>
        <taxon>Haemaphysalinae</taxon>
        <taxon>Haemaphysalis</taxon>
    </lineage>
</organism>
<name>A0A9J6HBZ8_HAELO</name>
<dbReference type="EMBL" id="JABSTR010002812">
    <property type="protein sequence ID" value="KAH9384626.1"/>
    <property type="molecule type" value="Genomic_DNA"/>
</dbReference>
<dbReference type="Proteomes" id="UP000821853">
    <property type="component" value="Unassembled WGS sequence"/>
</dbReference>
<accession>A0A9J6HBZ8</accession>
<dbReference type="AlphaFoldDB" id="A0A9J6HBZ8"/>
<dbReference type="VEuPathDB" id="VectorBase:HLOH_065339"/>
<keyword evidence="2" id="KW-1185">Reference proteome</keyword>
<protein>
    <submittedName>
        <fullName evidence="1">Uncharacterized protein</fullName>
    </submittedName>
</protein>
<evidence type="ECO:0000313" key="1">
    <source>
        <dbReference type="EMBL" id="KAH9384626.1"/>
    </source>
</evidence>
<sequence>MRQKQTARIKAFARRNDTQARQLIDGNDLNRKTYVIYVDAAIGEQEQQPMFTTAWSSYDATTRGNKLHLTHEAVSSSLEELCAIVEFASTSVWLKTKRGNIAPITTVSTRTRRKPIMPATTLALLPSFSRNFVSTLATSVILDTTFM</sequence>
<comment type="caution">
    <text evidence="1">The sequence shown here is derived from an EMBL/GenBank/DDBJ whole genome shotgun (WGS) entry which is preliminary data.</text>
</comment>
<evidence type="ECO:0000313" key="2">
    <source>
        <dbReference type="Proteomes" id="UP000821853"/>
    </source>
</evidence>
<gene>
    <name evidence="1" type="ORF">HPB48_026635</name>
</gene>
<proteinExistence type="predicted"/>
<reference evidence="1 2" key="1">
    <citation type="journal article" date="2020" name="Cell">
        <title>Large-Scale Comparative Analyses of Tick Genomes Elucidate Their Genetic Diversity and Vector Capacities.</title>
        <authorList>
            <consortium name="Tick Genome and Microbiome Consortium (TIGMIC)"/>
            <person name="Jia N."/>
            <person name="Wang J."/>
            <person name="Shi W."/>
            <person name="Du L."/>
            <person name="Sun Y."/>
            <person name="Zhan W."/>
            <person name="Jiang J.F."/>
            <person name="Wang Q."/>
            <person name="Zhang B."/>
            <person name="Ji P."/>
            <person name="Bell-Sakyi L."/>
            <person name="Cui X.M."/>
            <person name="Yuan T.T."/>
            <person name="Jiang B.G."/>
            <person name="Yang W.F."/>
            <person name="Lam T.T."/>
            <person name="Chang Q.C."/>
            <person name="Ding S.J."/>
            <person name="Wang X.J."/>
            <person name="Zhu J.G."/>
            <person name="Ruan X.D."/>
            <person name="Zhao L."/>
            <person name="Wei J.T."/>
            <person name="Ye R.Z."/>
            <person name="Que T.C."/>
            <person name="Du C.H."/>
            <person name="Zhou Y.H."/>
            <person name="Cheng J.X."/>
            <person name="Dai P.F."/>
            <person name="Guo W.B."/>
            <person name="Han X.H."/>
            <person name="Huang E.J."/>
            <person name="Li L.F."/>
            <person name="Wei W."/>
            <person name="Gao Y.C."/>
            <person name="Liu J.Z."/>
            <person name="Shao H.Z."/>
            <person name="Wang X."/>
            <person name="Wang C.C."/>
            <person name="Yang T.C."/>
            <person name="Huo Q.B."/>
            <person name="Li W."/>
            <person name="Chen H.Y."/>
            <person name="Chen S.E."/>
            <person name="Zhou L.G."/>
            <person name="Ni X.B."/>
            <person name="Tian J.H."/>
            <person name="Sheng Y."/>
            <person name="Liu T."/>
            <person name="Pan Y.S."/>
            <person name="Xia L.Y."/>
            <person name="Li J."/>
            <person name="Zhao F."/>
            <person name="Cao W.C."/>
        </authorList>
    </citation>
    <scope>NUCLEOTIDE SEQUENCE [LARGE SCALE GENOMIC DNA]</scope>
    <source>
        <strain evidence="1">HaeL-2018</strain>
    </source>
</reference>